<protein>
    <submittedName>
        <fullName evidence="1">Uncharacterized protein</fullName>
    </submittedName>
</protein>
<gene>
    <name evidence="1" type="ORF">MANES_09G081419v8</name>
</gene>
<reference evidence="2" key="1">
    <citation type="journal article" date="2016" name="Nat. Biotechnol.">
        <title>Sequencing wild and cultivated cassava and related species reveals extensive interspecific hybridization and genetic diversity.</title>
        <authorList>
            <person name="Bredeson J.V."/>
            <person name="Lyons J.B."/>
            <person name="Prochnik S.E."/>
            <person name="Wu G.A."/>
            <person name="Ha C.M."/>
            <person name="Edsinger-Gonzales E."/>
            <person name="Grimwood J."/>
            <person name="Schmutz J."/>
            <person name="Rabbi I.Y."/>
            <person name="Egesi C."/>
            <person name="Nauluvula P."/>
            <person name="Lebot V."/>
            <person name="Ndunguru J."/>
            <person name="Mkamilo G."/>
            <person name="Bart R.S."/>
            <person name="Setter T.L."/>
            <person name="Gleadow R.M."/>
            <person name="Kulakow P."/>
            <person name="Ferguson M.E."/>
            <person name="Rounsley S."/>
            <person name="Rokhsar D.S."/>
        </authorList>
    </citation>
    <scope>NUCLEOTIDE SEQUENCE [LARGE SCALE GENOMIC DNA]</scope>
    <source>
        <strain evidence="2">cv. AM560-2</strain>
    </source>
</reference>
<dbReference type="Proteomes" id="UP000091857">
    <property type="component" value="Chromosome 9"/>
</dbReference>
<comment type="caution">
    <text evidence="1">The sequence shown here is derived from an EMBL/GenBank/DDBJ whole genome shotgun (WGS) entry which is preliminary data.</text>
</comment>
<organism evidence="1 2">
    <name type="scientific">Manihot esculenta</name>
    <name type="common">Cassava</name>
    <name type="synonym">Jatropha manihot</name>
    <dbReference type="NCBI Taxonomy" id="3983"/>
    <lineage>
        <taxon>Eukaryota</taxon>
        <taxon>Viridiplantae</taxon>
        <taxon>Streptophyta</taxon>
        <taxon>Embryophyta</taxon>
        <taxon>Tracheophyta</taxon>
        <taxon>Spermatophyta</taxon>
        <taxon>Magnoliopsida</taxon>
        <taxon>eudicotyledons</taxon>
        <taxon>Gunneridae</taxon>
        <taxon>Pentapetalae</taxon>
        <taxon>rosids</taxon>
        <taxon>fabids</taxon>
        <taxon>Malpighiales</taxon>
        <taxon>Euphorbiaceae</taxon>
        <taxon>Crotonoideae</taxon>
        <taxon>Manihoteae</taxon>
        <taxon>Manihot</taxon>
    </lineage>
</organism>
<sequence length="430" mass="48428">MSWNPYMEAHYMNTSYPYNSAGSFMEYFEGLTYEHVNFIFDGASQIQESVYPSMNANLYKFSLSQSGSSLYYDHSHAYEIHALGPQIDDYRRPLENSSTMTNVPTAAVSAEREGNENMGAQNDPEEWLEAEQHPASMGSDTASQSQKKRTLEALERRFAVAKAELIQQQKKTQNENNNTTSSISSIAPPVHLPPAPSTPSCLNSSLKKDLQENGPAYSQLSHPVYENLLTTNKFQSKRGSMVDMILHELLQHGDSAQKYLQGSRSKKIDNWILLDNYVQGRGKSTSSHIRALKAHSKRSKKHMSMKQHKKCGSFVLPQDRQKFTVFKPMHEMWKGYVMQLLKNTGTNQLAQCLLSADLHGAVILVAQCKVASFTGITGIMIRETAETFGILAEDDKFWVVPKKCSVFIFQVDCWKITLQGDKLTSRNLGL</sequence>
<dbReference type="EMBL" id="CM004395">
    <property type="protein sequence ID" value="KAG8647295.1"/>
    <property type="molecule type" value="Genomic_DNA"/>
</dbReference>
<evidence type="ECO:0000313" key="2">
    <source>
        <dbReference type="Proteomes" id="UP000091857"/>
    </source>
</evidence>
<accession>A0ACB7H4Y9</accession>
<keyword evidence="2" id="KW-1185">Reference proteome</keyword>
<name>A0ACB7H4Y9_MANES</name>
<proteinExistence type="predicted"/>
<evidence type="ECO:0000313" key="1">
    <source>
        <dbReference type="EMBL" id="KAG8647295.1"/>
    </source>
</evidence>